<feature type="transmembrane region" description="Helical" evidence="2">
    <location>
        <begin position="303"/>
        <end position="320"/>
    </location>
</feature>
<feature type="transmembrane region" description="Helical" evidence="2">
    <location>
        <begin position="137"/>
        <end position="157"/>
    </location>
</feature>
<reference evidence="4 5" key="1">
    <citation type="submission" date="2012-06" db="EMBL/GenBank/DDBJ databases">
        <title>The complete chromosome of genome of Turneriella parva DSM 21527.</title>
        <authorList>
            <consortium name="US DOE Joint Genome Institute (JGI-PGF)"/>
            <person name="Lucas S."/>
            <person name="Han J."/>
            <person name="Lapidus A."/>
            <person name="Bruce D."/>
            <person name="Goodwin L."/>
            <person name="Pitluck S."/>
            <person name="Peters L."/>
            <person name="Kyrpides N."/>
            <person name="Mavromatis K."/>
            <person name="Ivanova N."/>
            <person name="Mikhailova N."/>
            <person name="Chertkov O."/>
            <person name="Detter J.C."/>
            <person name="Tapia R."/>
            <person name="Han C."/>
            <person name="Land M."/>
            <person name="Hauser L."/>
            <person name="Markowitz V."/>
            <person name="Cheng J.-F."/>
            <person name="Hugenholtz P."/>
            <person name="Woyke T."/>
            <person name="Wu D."/>
            <person name="Gronow S."/>
            <person name="Wellnitz S."/>
            <person name="Brambilla E."/>
            <person name="Klenk H.-P."/>
            <person name="Eisen J.A."/>
        </authorList>
    </citation>
    <scope>NUCLEOTIDE SEQUENCE [LARGE SCALE GENOMIC DNA]</scope>
    <source>
        <strain evidence="5">ATCC BAA-1111 / DSM 21527 / NCTC 11395 / H</strain>
    </source>
</reference>
<name>I4B3T0_TURPD</name>
<keyword evidence="2" id="KW-0472">Membrane</keyword>
<evidence type="ECO:0000313" key="5">
    <source>
        <dbReference type="Proteomes" id="UP000006048"/>
    </source>
</evidence>
<dbReference type="PATRIC" id="fig|869212.3.peg.1278"/>
<feature type="transmembrane region" description="Helical" evidence="2">
    <location>
        <begin position="20"/>
        <end position="38"/>
    </location>
</feature>
<keyword evidence="2" id="KW-0812">Transmembrane</keyword>
<feature type="transmembrane region" description="Helical" evidence="2">
    <location>
        <begin position="107"/>
        <end position="125"/>
    </location>
</feature>
<dbReference type="HOGENOM" id="CLU_058049_0_0_12"/>
<evidence type="ECO:0000259" key="3">
    <source>
        <dbReference type="Pfam" id="PF06181"/>
    </source>
</evidence>
<gene>
    <name evidence="4" type="ordered locus">Turpa_1289</name>
</gene>
<accession>I4B3T0</accession>
<feature type="transmembrane region" description="Helical" evidence="2">
    <location>
        <begin position="272"/>
        <end position="291"/>
    </location>
</feature>
<keyword evidence="2" id="KW-1133">Transmembrane helix</keyword>
<protein>
    <recommendedName>
        <fullName evidence="3">Urate oxidase N-terminal domain-containing protein</fullName>
    </recommendedName>
</protein>
<proteinExistence type="predicted"/>
<sequence length="421" mass="46658">MTAALMESYVLEWLQLGVRWLHMIAGIAWIGASFYFVWLNNNVKNPSPAGDGKSEPEGVANATPSGSESFDGELHAIHGGGFYRVQRYALAPKELPHDLHWFKWEAYTTWLSGISLLVLVYYLNPQVYLIDANVAKLESWVAISIGVGFLIAGWLVYDLLQRSPLGKSQLAFGAVFFSLVIAASYYLCHTFGGRAAYLHIGAMLGTIMVGNVFFTIIPSQRELVNAKTEGRLPNKKFAEAAKNRSLHNNYITLPVLFIMISNHYPMTFSHEYNWAILGAISLGGALIRHWFNLRGQGRAAPWLWVMSVVVFIAVIVLTAPKRSVALRAPQGDATTVAFAEVDTIIGKHCRGCHAEKPTDAVFKIAPNGVKYDTPQQISAMAVKIRQRAVETNSMPFGNKTNMTQAERELLGRWIDQGAKVE</sequence>
<dbReference type="InterPro" id="IPR010389">
    <property type="entry name" value="Urate_ox_N"/>
</dbReference>
<dbReference type="Pfam" id="PF06181">
    <property type="entry name" value="Urate_ox_N"/>
    <property type="match status" value="1"/>
</dbReference>
<dbReference type="InterPro" id="IPR036909">
    <property type="entry name" value="Cyt_c-like_dom_sf"/>
</dbReference>
<dbReference type="Proteomes" id="UP000006048">
    <property type="component" value="Chromosome"/>
</dbReference>
<dbReference type="EMBL" id="CP002959">
    <property type="protein sequence ID" value="AFM11937.1"/>
    <property type="molecule type" value="Genomic_DNA"/>
</dbReference>
<keyword evidence="5" id="KW-1185">Reference proteome</keyword>
<evidence type="ECO:0000256" key="1">
    <source>
        <dbReference type="SAM" id="MobiDB-lite"/>
    </source>
</evidence>
<dbReference type="AlphaFoldDB" id="I4B3T0"/>
<dbReference type="KEGG" id="tpx:Turpa_1289"/>
<feature type="transmembrane region" description="Helical" evidence="2">
    <location>
        <begin position="169"/>
        <end position="188"/>
    </location>
</feature>
<dbReference type="GO" id="GO:0020037">
    <property type="term" value="F:heme binding"/>
    <property type="evidence" value="ECO:0007669"/>
    <property type="project" value="InterPro"/>
</dbReference>
<feature type="transmembrane region" description="Helical" evidence="2">
    <location>
        <begin position="195"/>
        <end position="217"/>
    </location>
</feature>
<evidence type="ECO:0000256" key="2">
    <source>
        <dbReference type="SAM" id="Phobius"/>
    </source>
</evidence>
<feature type="region of interest" description="Disordered" evidence="1">
    <location>
        <begin position="47"/>
        <end position="67"/>
    </location>
</feature>
<evidence type="ECO:0000313" key="4">
    <source>
        <dbReference type="EMBL" id="AFM11937.1"/>
    </source>
</evidence>
<feature type="domain" description="Urate oxidase N-terminal" evidence="3">
    <location>
        <begin position="9"/>
        <end position="318"/>
    </location>
</feature>
<organism evidence="4 5">
    <name type="scientific">Turneriella parva (strain ATCC BAA-1111 / DSM 21527 / NCTC 11395 / H)</name>
    <name type="common">Leptospira parva</name>
    <dbReference type="NCBI Taxonomy" id="869212"/>
    <lineage>
        <taxon>Bacteria</taxon>
        <taxon>Pseudomonadati</taxon>
        <taxon>Spirochaetota</taxon>
        <taxon>Spirochaetia</taxon>
        <taxon>Leptospirales</taxon>
        <taxon>Leptospiraceae</taxon>
        <taxon>Turneriella</taxon>
    </lineage>
</organism>
<dbReference type="STRING" id="869212.Turpa_1289"/>
<dbReference type="GO" id="GO:0009055">
    <property type="term" value="F:electron transfer activity"/>
    <property type="evidence" value="ECO:0007669"/>
    <property type="project" value="InterPro"/>
</dbReference>
<dbReference type="SUPFAM" id="SSF46626">
    <property type="entry name" value="Cytochrome c"/>
    <property type="match status" value="1"/>
</dbReference>